<evidence type="ECO:0000313" key="5">
    <source>
        <dbReference type="Proteomes" id="UP000718451"/>
    </source>
</evidence>
<evidence type="ECO:0000256" key="1">
    <source>
        <dbReference type="ARBA" id="ARBA00022679"/>
    </source>
</evidence>
<dbReference type="Proteomes" id="UP000718451">
    <property type="component" value="Unassembled WGS sequence"/>
</dbReference>
<protein>
    <submittedName>
        <fullName evidence="4">NTP transferase domain-containing protein</fullName>
    </submittedName>
</protein>
<dbReference type="Pfam" id="PF00483">
    <property type="entry name" value="NTP_transferase"/>
    <property type="match status" value="1"/>
</dbReference>
<feature type="domain" description="Nucleotidyl transferase" evidence="3">
    <location>
        <begin position="36"/>
        <end position="252"/>
    </location>
</feature>
<keyword evidence="1 4" id="KW-0808">Transferase</keyword>
<evidence type="ECO:0000313" key="4">
    <source>
        <dbReference type="EMBL" id="NKI33366.1"/>
    </source>
</evidence>
<evidence type="ECO:0000256" key="2">
    <source>
        <dbReference type="ARBA" id="ARBA00022695"/>
    </source>
</evidence>
<accession>A0ABX1GWI1</accession>
<dbReference type="RefSeq" id="WP_168553588.1">
    <property type="nucleotide sequence ID" value="NZ_JAAWWL010000003.1"/>
</dbReference>
<dbReference type="PANTHER" id="PTHR43584">
    <property type="entry name" value="NUCLEOTIDYL TRANSFERASE"/>
    <property type="match status" value="1"/>
</dbReference>
<proteinExistence type="predicted"/>
<dbReference type="PANTHER" id="PTHR43584:SF8">
    <property type="entry name" value="N-ACETYLMURAMATE ALPHA-1-PHOSPHATE URIDYLYLTRANSFERASE"/>
    <property type="match status" value="1"/>
</dbReference>
<gene>
    <name evidence="4" type="ORF">HCU67_15530</name>
</gene>
<reference evidence="4 5" key="1">
    <citation type="submission" date="2020-04" db="EMBL/GenBank/DDBJ databases">
        <authorList>
            <person name="Yoon J."/>
        </authorList>
    </citation>
    <scope>NUCLEOTIDE SEQUENCE [LARGE SCALE GENOMIC DNA]</scope>
    <source>
        <strain evidence="4 5">DJ-13</strain>
    </source>
</reference>
<sequence>MNNSLVIMAGGASSRMKRSLEGANLDADVIYAAQNWHKSLIPIDDHKRPLLFYLLRNAVNARIQKVYIITSAENQPFYKFLDSHGSEELLTKLQIEIAIQKVPEDRDKPLGTADAVQQCMDQYPELKQQYFTVCNGDNLYSSNVMGKLRMERTAPHAIMAYSGSGLGFDDERLSKFAVMDIDPNGNLLQIIEKPDVTELNQFRDEHGELAISMNIFNFSGEHIYSFLMNCPLHSIRNEKELPDAVRMAVRENPSAFSCIPVSELLPDLTTSDDIKKMNLYL</sequence>
<dbReference type="Gene3D" id="3.90.550.10">
    <property type="entry name" value="Spore Coat Polysaccharide Biosynthesis Protein SpsA, Chain A"/>
    <property type="match status" value="1"/>
</dbReference>
<dbReference type="InterPro" id="IPR029044">
    <property type="entry name" value="Nucleotide-diphossugar_trans"/>
</dbReference>
<dbReference type="GO" id="GO:0016740">
    <property type="term" value="F:transferase activity"/>
    <property type="evidence" value="ECO:0007669"/>
    <property type="project" value="UniProtKB-KW"/>
</dbReference>
<keyword evidence="2" id="KW-0548">Nucleotidyltransferase</keyword>
<dbReference type="InterPro" id="IPR005835">
    <property type="entry name" value="NTP_transferase_dom"/>
</dbReference>
<organism evidence="4 5">
    <name type="scientific">Croceivirga thetidis</name>
    <dbReference type="NCBI Taxonomy" id="2721623"/>
    <lineage>
        <taxon>Bacteria</taxon>
        <taxon>Pseudomonadati</taxon>
        <taxon>Bacteroidota</taxon>
        <taxon>Flavobacteriia</taxon>
        <taxon>Flavobacteriales</taxon>
        <taxon>Flavobacteriaceae</taxon>
        <taxon>Croceivirga</taxon>
    </lineage>
</organism>
<dbReference type="SUPFAM" id="SSF53448">
    <property type="entry name" value="Nucleotide-diphospho-sugar transferases"/>
    <property type="match status" value="1"/>
</dbReference>
<evidence type="ECO:0000259" key="3">
    <source>
        <dbReference type="Pfam" id="PF00483"/>
    </source>
</evidence>
<keyword evidence="5" id="KW-1185">Reference proteome</keyword>
<comment type="caution">
    <text evidence="4">The sequence shown here is derived from an EMBL/GenBank/DDBJ whole genome shotgun (WGS) entry which is preliminary data.</text>
</comment>
<dbReference type="EMBL" id="JAAWWL010000003">
    <property type="protein sequence ID" value="NKI33366.1"/>
    <property type="molecule type" value="Genomic_DNA"/>
</dbReference>
<dbReference type="InterPro" id="IPR050065">
    <property type="entry name" value="GlmU-like"/>
</dbReference>
<name>A0ABX1GWI1_9FLAO</name>